<dbReference type="GO" id="GO:0003677">
    <property type="term" value="F:DNA binding"/>
    <property type="evidence" value="ECO:0007669"/>
    <property type="project" value="InterPro"/>
</dbReference>
<dbReference type="Pfam" id="PF00589">
    <property type="entry name" value="Phage_integrase"/>
    <property type="match status" value="1"/>
</dbReference>
<organism evidence="3 4">
    <name type="scientific">Dyadobacter frigoris</name>
    <dbReference type="NCBI Taxonomy" id="2576211"/>
    <lineage>
        <taxon>Bacteria</taxon>
        <taxon>Pseudomonadati</taxon>
        <taxon>Bacteroidota</taxon>
        <taxon>Cytophagia</taxon>
        <taxon>Cytophagales</taxon>
        <taxon>Spirosomataceae</taxon>
        <taxon>Dyadobacter</taxon>
    </lineage>
</organism>
<keyword evidence="1" id="KW-0233">DNA recombination</keyword>
<accession>A0A4U6CL62</accession>
<evidence type="ECO:0000256" key="1">
    <source>
        <dbReference type="ARBA" id="ARBA00023172"/>
    </source>
</evidence>
<dbReference type="EMBL" id="SZVO01000049">
    <property type="protein sequence ID" value="TKT84175.1"/>
    <property type="molecule type" value="Genomic_DNA"/>
</dbReference>
<dbReference type="Gene3D" id="1.10.443.10">
    <property type="entry name" value="Intergrase catalytic core"/>
    <property type="match status" value="1"/>
</dbReference>
<name>A0A4U6CL62_9BACT</name>
<dbReference type="InterPro" id="IPR011010">
    <property type="entry name" value="DNA_brk_join_enz"/>
</dbReference>
<dbReference type="InterPro" id="IPR013762">
    <property type="entry name" value="Integrase-like_cat_sf"/>
</dbReference>
<dbReference type="GO" id="GO:0006310">
    <property type="term" value="P:DNA recombination"/>
    <property type="evidence" value="ECO:0007669"/>
    <property type="project" value="UniProtKB-KW"/>
</dbReference>
<dbReference type="PANTHER" id="PTHR30349">
    <property type="entry name" value="PHAGE INTEGRASE-RELATED"/>
    <property type="match status" value="1"/>
</dbReference>
<dbReference type="PANTHER" id="PTHR30349:SF64">
    <property type="entry name" value="PROPHAGE INTEGRASE INTD-RELATED"/>
    <property type="match status" value="1"/>
</dbReference>
<dbReference type="OrthoDB" id="9801717at2"/>
<dbReference type="SUPFAM" id="SSF56349">
    <property type="entry name" value="DNA breaking-rejoining enzymes"/>
    <property type="match status" value="1"/>
</dbReference>
<gene>
    <name evidence="3" type="ORF">FDK13_35125</name>
</gene>
<reference evidence="3 4" key="1">
    <citation type="submission" date="2019-05" db="EMBL/GenBank/DDBJ databases">
        <title>Dyadobacter AR-3-8 sp. nov., isolated from arctic soil.</title>
        <authorList>
            <person name="Chaudhary D.K."/>
        </authorList>
    </citation>
    <scope>NUCLEOTIDE SEQUENCE [LARGE SCALE GENOMIC DNA]</scope>
    <source>
        <strain evidence="3 4">AR-3-8</strain>
    </source>
</reference>
<proteinExistence type="predicted"/>
<dbReference type="InterPro" id="IPR002104">
    <property type="entry name" value="Integrase_catalytic"/>
</dbReference>
<dbReference type="Proteomes" id="UP000304900">
    <property type="component" value="Unassembled WGS sequence"/>
</dbReference>
<dbReference type="GO" id="GO:0015074">
    <property type="term" value="P:DNA integration"/>
    <property type="evidence" value="ECO:0007669"/>
    <property type="project" value="InterPro"/>
</dbReference>
<sequence length="209" mass="24349">MWYRLFGQDEHAIKLPVIKKEKKLPEVLSKEECKKLFKAPRTLKHRFLLSFAYSAGLRMNELRHIRISDLDTDRMQVRVRQGKGKKDRYVILSRFIASRLPQYLKELQPQVYLFEGQTPGQVMGERSIQYVITEALQKTDIQKSVSMHTLRHSFATARRTAHLLEDGVDIYTIQHLLGHSQLSTTIMYLHIAQVIPKVGRSPLDTLYGF</sequence>
<comment type="caution">
    <text evidence="3">The sequence shown here is derived from an EMBL/GenBank/DDBJ whole genome shotgun (WGS) entry which is preliminary data.</text>
</comment>
<dbReference type="PROSITE" id="PS51898">
    <property type="entry name" value="TYR_RECOMBINASE"/>
    <property type="match status" value="1"/>
</dbReference>
<keyword evidence="4" id="KW-1185">Reference proteome</keyword>
<evidence type="ECO:0000313" key="3">
    <source>
        <dbReference type="EMBL" id="TKT84175.1"/>
    </source>
</evidence>
<protein>
    <submittedName>
        <fullName evidence="3">Integrase</fullName>
    </submittedName>
</protein>
<evidence type="ECO:0000259" key="2">
    <source>
        <dbReference type="PROSITE" id="PS51898"/>
    </source>
</evidence>
<dbReference type="InterPro" id="IPR050090">
    <property type="entry name" value="Tyrosine_recombinase_XerCD"/>
</dbReference>
<evidence type="ECO:0000313" key="4">
    <source>
        <dbReference type="Proteomes" id="UP000304900"/>
    </source>
</evidence>
<feature type="domain" description="Tyr recombinase" evidence="2">
    <location>
        <begin position="23"/>
        <end position="204"/>
    </location>
</feature>
<dbReference type="AlphaFoldDB" id="A0A4U6CL62"/>